<feature type="domain" description="ACT" evidence="8">
    <location>
        <begin position="572"/>
        <end position="649"/>
    </location>
</feature>
<protein>
    <recommendedName>
        <fullName evidence="7">Bifunctional uridylyltransferase/uridylyl-removing enzyme</fullName>
        <shortName evidence="7">UTase/UR</shortName>
    </recommendedName>
    <alternativeName>
        <fullName evidence="7">Bifunctional [protein-PII] modification enzyme</fullName>
    </alternativeName>
    <alternativeName>
        <fullName evidence="7">Bifunctional nitrogen sensor protein</fullName>
    </alternativeName>
    <domain>
        <recommendedName>
            <fullName evidence="7">[Protein-PII] uridylyltransferase</fullName>
            <shortName evidence="7">PII uridylyltransferase</shortName>
            <shortName evidence="7">UTase</shortName>
            <ecNumber evidence="7">2.7.7.59</ecNumber>
        </recommendedName>
    </domain>
    <domain>
        <recommendedName>
            <fullName evidence="7">[Protein-PII]-UMP uridylyl-removing enzyme</fullName>
            <shortName evidence="7">UR</shortName>
            <ecNumber evidence="7">3.1.4.-</ecNumber>
        </recommendedName>
    </domain>
</protein>
<evidence type="ECO:0000256" key="4">
    <source>
        <dbReference type="ARBA" id="ARBA00022801"/>
    </source>
</evidence>
<dbReference type="InterPro" id="IPR045865">
    <property type="entry name" value="ACT-like_dom_sf"/>
</dbReference>
<keyword evidence="5 7" id="KW-0460">Magnesium</keyword>
<proteinExistence type="inferred from homology"/>
<comment type="similarity">
    <text evidence="7">Belongs to the GlnD family.</text>
</comment>
<evidence type="ECO:0000256" key="7">
    <source>
        <dbReference type="HAMAP-Rule" id="MF_00277"/>
    </source>
</evidence>
<evidence type="ECO:0000256" key="3">
    <source>
        <dbReference type="ARBA" id="ARBA00022737"/>
    </source>
</evidence>
<dbReference type="Pfam" id="PF01842">
    <property type="entry name" value="ACT"/>
    <property type="match status" value="1"/>
</dbReference>
<dbReference type="SUPFAM" id="SSF81891">
    <property type="entry name" value="Poly A polymerase C-terminal region-like"/>
    <property type="match status" value="1"/>
</dbReference>
<accession>A0ABP6GMH4</accession>
<dbReference type="Proteomes" id="UP001501842">
    <property type="component" value="Unassembled WGS sequence"/>
</dbReference>
<dbReference type="Pfam" id="PF01966">
    <property type="entry name" value="HD"/>
    <property type="match status" value="1"/>
</dbReference>
<feature type="region of interest" description="Uridylyltransferase" evidence="7">
    <location>
        <begin position="1"/>
        <end position="269"/>
    </location>
</feature>
<keyword evidence="3" id="KW-0677">Repeat</keyword>
<dbReference type="InterPro" id="IPR013546">
    <property type="entry name" value="PII_UdlTrfase/GS_AdlTrfase"/>
</dbReference>
<feature type="domain" description="HD" evidence="9">
    <location>
        <begin position="383"/>
        <end position="497"/>
    </location>
</feature>
<keyword evidence="11" id="KW-1185">Reference proteome</keyword>
<dbReference type="NCBIfam" id="NF002895">
    <property type="entry name" value="PRK03381.1"/>
    <property type="match status" value="1"/>
</dbReference>
<dbReference type="GO" id="GO:0016779">
    <property type="term" value="F:nucleotidyltransferase activity"/>
    <property type="evidence" value="ECO:0007669"/>
    <property type="project" value="UniProtKB-KW"/>
</dbReference>
<dbReference type="CDD" id="cd05401">
    <property type="entry name" value="NT_GlnE_GlnD_like"/>
    <property type="match status" value="1"/>
</dbReference>
<evidence type="ECO:0000313" key="10">
    <source>
        <dbReference type="EMBL" id="GAA2726296.1"/>
    </source>
</evidence>
<dbReference type="CDD" id="cd00077">
    <property type="entry name" value="HDc"/>
    <property type="match status" value="1"/>
</dbReference>
<keyword evidence="2 7" id="KW-0548">Nucleotidyltransferase</keyword>
<keyword evidence="6 7" id="KW-0511">Multifunctional enzyme</keyword>
<dbReference type="Gene3D" id="1.10.3090.10">
    <property type="entry name" value="cca-adding enzyme, domain 2"/>
    <property type="match status" value="1"/>
</dbReference>
<dbReference type="HAMAP" id="MF_00277">
    <property type="entry name" value="PII_uridylyl_transf"/>
    <property type="match status" value="1"/>
</dbReference>
<evidence type="ECO:0000256" key="5">
    <source>
        <dbReference type="ARBA" id="ARBA00022842"/>
    </source>
</evidence>
<dbReference type="PROSITE" id="PS51831">
    <property type="entry name" value="HD"/>
    <property type="match status" value="1"/>
</dbReference>
<sequence length="750" mass="80486">MRSFADERAARVAELDAWLAGLVGDEPGVALLAVGSFGRGDLTPGGDLDLVLLHDGRDDIGEFAEKIWYPVWDRGLRLDHSVRTVAEARDVAAEDIKAVMGLLRTRLIAGDPKLAEEVRGAVLADWRAAAKTRLPELARMTRERWERLGELAFLQEGDLKDAHGGLRDVHVMEAVVATWVVPPPGPRVKAAYGRLLEIRHALHAVTGRSGDRLLLQEQDPVADHLGLKDVYELLGTVAECARTITYAGEHVWRHVERQGTSPSRSERRPLADGFVEFAGETVLARDADLADPSLPLRAAAAAAHAGLPLAPATVEQLAKSFTGLPDPWPERARTALVSLLGAGPAAIGAWEALDQASLVVRMIPDWSRVRNRPQRNAVHKYTVDRHLVEAAARAAGLTREVARPDLLLVGALLHDIGKDGSGRDHSVVGAEYTRPLAARLGFPPEDVDILERVVLHHLLLPDTATRRDLDDPLTIETAAKAVGSPVVLELLHAIAVADAGATGPAAWGGWKARLIDELVRRTDKLLQGDAPPRTPEPTAGQLALARHDGVAVRVSSGSVRGSWAKHTGGGLTVTVVAADRQGLLWQAAGVLALHRLVLRTARTFSHGGGNAVIEFTAQPEFGSPPDPASIEADLRRVLAGRLDVADRLEKRAASVRNRRGVPVAPPKVNLVEEASQTATVVEVRASDRPGLLWRIGRVFGELGLHIRAAKVDTLGSEAVDVFYVVDGEGLPVSDQAVLADVQERILAALG</sequence>
<dbReference type="PANTHER" id="PTHR47320:SF1">
    <property type="entry name" value="BIFUNCTIONAL URIDYLYLTRANSFERASE_URIDYLYL-REMOVING ENZYME"/>
    <property type="match status" value="1"/>
</dbReference>
<comment type="caution">
    <text evidence="7">Lacks conserved residue(s) required for the propagation of feature annotation.</text>
</comment>
<evidence type="ECO:0000259" key="8">
    <source>
        <dbReference type="PROSITE" id="PS51671"/>
    </source>
</evidence>
<dbReference type="InterPro" id="IPR006674">
    <property type="entry name" value="HD_domain"/>
</dbReference>
<organism evidence="10 11">
    <name type="scientific">Actinocorallia aurantiaca</name>
    <dbReference type="NCBI Taxonomy" id="46204"/>
    <lineage>
        <taxon>Bacteria</taxon>
        <taxon>Bacillati</taxon>
        <taxon>Actinomycetota</taxon>
        <taxon>Actinomycetes</taxon>
        <taxon>Streptosporangiales</taxon>
        <taxon>Thermomonosporaceae</taxon>
        <taxon>Actinocorallia</taxon>
    </lineage>
</organism>
<comment type="cofactor">
    <cofactor evidence="7">
        <name>Mg(2+)</name>
        <dbReference type="ChEBI" id="CHEBI:18420"/>
    </cofactor>
</comment>
<dbReference type="CDD" id="cd04873">
    <property type="entry name" value="ACT_UUR-ACR-like"/>
    <property type="match status" value="1"/>
</dbReference>
<dbReference type="InterPro" id="IPR010043">
    <property type="entry name" value="UTase/UR"/>
</dbReference>
<evidence type="ECO:0000256" key="6">
    <source>
        <dbReference type="ARBA" id="ARBA00023268"/>
    </source>
</evidence>
<dbReference type="InterPro" id="IPR043519">
    <property type="entry name" value="NT_sf"/>
</dbReference>
<dbReference type="SUPFAM" id="SSF81301">
    <property type="entry name" value="Nucleotidyltransferase"/>
    <property type="match status" value="1"/>
</dbReference>
<dbReference type="InterPro" id="IPR002934">
    <property type="entry name" value="Polymerase_NTP_transf_dom"/>
</dbReference>
<dbReference type="InterPro" id="IPR003607">
    <property type="entry name" value="HD/PDEase_dom"/>
</dbReference>
<evidence type="ECO:0000256" key="2">
    <source>
        <dbReference type="ARBA" id="ARBA00022695"/>
    </source>
</evidence>
<dbReference type="CDD" id="cd04899">
    <property type="entry name" value="ACT_ACR-UUR-like_2"/>
    <property type="match status" value="1"/>
</dbReference>
<dbReference type="Pfam" id="PF01909">
    <property type="entry name" value="NTP_transf_2"/>
    <property type="match status" value="1"/>
</dbReference>
<keyword evidence="4 7" id="KW-0378">Hydrolase</keyword>
<dbReference type="SMART" id="SM00471">
    <property type="entry name" value="HDc"/>
    <property type="match status" value="1"/>
</dbReference>
<comment type="domain">
    <text evidence="7">Has four distinct domains: an N-terminal nucleotidyltransferase (NT) domain responsible for UTase activity, a central HD domain that encodes UR activity, and two C-terminal ACT domains that seem to have a role in glutamine sensing.</text>
</comment>
<gene>
    <name evidence="7" type="primary">glnD</name>
    <name evidence="10" type="ORF">GCM10010439_28410</name>
</gene>
<dbReference type="PANTHER" id="PTHR47320">
    <property type="entry name" value="BIFUNCTIONAL URIDYLYLTRANSFERASE/URIDYLYL-REMOVING ENZYME"/>
    <property type="match status" value="1"/>
</dbReference>
<dbReference type="RefSeq" id="WP_344450820.1">
    <property type="nucleotide sequence ID" value="NZ_BAAATZ010000009.1"/>
</dbReference>
<name>A0ABP6GMH4_9ACTN</name>
<feature type="domain" description="ACT" evidence="8">
    <location>
        <begin position="680"/>
        <end position="750"/>
    </location>
</feature>
<comment type="caution">
    <text evidence="10">The sequence shown here is derived from an EMBL/GenBank/DDBJ whole genome shotgun (WGS) entry which is preliminary data.</text>
</comment>
<dbReference type="EMBL" id="BAAATZ010000009">
    <property type="protein sequence ID" value="GAA2726296.1"/>
    <property type="molecule type" value="Genomic_DNA"/>
</dbReference>
<comment type="activity regulation">
    <text evidence="7">Uridylyltransferase (UTase) activity is inhibited by glutamine, while glutamine activates uridylyl-removing (UR) activity.</text>
</comment>
<dbReference type="EC" id="2.7.7.59" evidence="7"/>
<dbReference type="EC" id="3.1.4.-" evidence="7"/>
<evidence type="ECO:0000313" key="11">
    <source>
        <dbReference type="Proteomes" id="UP001501842"/>
    </source>
</evidence>
<comment type="catalytic activity">
    <reaction evidence="7">
        <text>[protein-PII]-L-tyrosine + UTP = [protein-PII]-uridylyl-L-tyrosine + diphosphate</text>
        <dbReference type="Rhea" id="RHEA:13673"/>
        <dbReference type="Rhea" id="RHEA-COMP:12147"/>
        <dbReference type="Rhea" id="RHEA-COMP:12148"/>
        <dbReference type="ChEBI" id="CHEBI:33019"/>
        <dbReference type="ChEBI" id="CHEBI:46398"/>
        <dbReference type="ChEBI" id="CHEBI:46858"/>
        <dbReference type="ChEBI" id="CHEBI:90602"/>
        <dbReference type="EC" id="2.7.7.59"/>
    </reaction>
</comment>
<keyword evidence="1 7" id="KW-0808">Transferase</keyword>
<comment type="function">
    <text evidence="7">Modifies, by uridylylation and deuridylylation, the PII regulatory proteins (GlnB and homologs), in response to the nitrogen status of the cell that GlnD senses through the glutamine level. Under low glutamine levels, catalyzes the conversion of the PII proteins and UTP to PII-UMP and PPi, while under higher glutamine levels, GlnD hydrolyzes PII-UMP to PII and UMP (deuridylylation). Thus, controls uridylylation state and activity of the PII proteins, and plays an important role in the regulation of nitrogen metabolism.</text>
</comment>
<dbReference type="SUPFAM" id="SSF109604">
    <property type="entry name" value="HD-domain/PDEase-like"/>
    <property type="match status" value="1"/>
</dbReference>
<dbReference type="Pfam" id="PF08335">
    <property type="entry name" value="GlnD_UR_UTase"/>
    <property type="match status" value="1"/>
</dbReference>
<evidence type="ECO:0000259" key="9">
    <source>
        <dbReference type="PROSITE" id="PS51831"/>
    </source>
</evidence>
<comment type="catalytic activity">
    <reaction evidence="7">
        <text>[protein-PII]-uridylyl-L-tyrosine + H2O = [protein-PII]-L-tyrosine + UMP + H(+)</text>
        <dbReference type="Rhea" id="RHEA:48600"/>
        <dbReference type="Rhea" id="RHEA-COMP:12147"/>
        <dbReference type="Rhea" id="RHEA-COMP:12148"/>
        <dbReference type="ChEBI" id="CHEBI:15377"/>
        <dbReference type="ChEBI" id="CHEBI:15378"/>
        <dbReference type="ChEBI" id="CHEBI:46858"/>
        <dbReference type="ChEBI" id="CHEBI:57865"/>
        <dbReference type="ChEBI" id="CHEBI:90602"/>
    </reaction>
</comment>
<dbReference type="InterPro" id="IPR002912">
    <property type="entry name" value="ACT_dom"/>
</dbReference>
<dbReference type="PROSITE" id="PS51671">
    <property type="entry name" value="ACT"/>
    <property type="match status" value="2"/>
</dbReference>
<dbReference type="SUPFAM" id="SSF55021">
    <property type="entry name" value="ACT-like"/>
    <property type="match status" value="2"/>
</dbReference>
<reference evidence="11" key="1">
    <citation type="journal article" date="2019" name="Int. J. Syst. Evol. Microbiol.">
        <title>The Global Catalogue of Microorganisms (GCM) 10K type strain sequencing project: providing services to taxonomists for standard genome sequencing and annotation.</title>
        <authorList>
            <consortium name="The Broad Institute Genomics Platform"/>
            <consortium name="The Broad Institute Genome Sequencing Center for Infectious Disease"/>
            <person name="Wu L."/>
            <person name="Ma J."/>
        </authorList>
    </citation>
    <scope>NUCLEOTIDE SEQUENCE [LARGE SCALE GENOMIC DNA]</scope>
    <source>
        <strain evidence="11">JCM 8201</strain>
    </source>
</reference>
<evidence type="ECO:0000256" key="1">
    <source>
        <dbReference type="ARBA" id="ARBA00022679"/>
    </source>
</evidence>